<evidence type="ECO:0000256" key="5">
    <source>
        <dbReference type="ARBA" id="ARBA00023077"/>
    </source>
</evidence>
<dbReference type="PANTHER" id="PTHR47234">
    <property type="match status" value="1"/>
</dbReference>
<dbReference type="RefSeq" id="WP_027069309.1">
    <property type="nucleotide sequence ID" value="NZ_AUHT01000005.1"/>
</dbReference>
<evidence type="ECO:0000259" key="12">
    <source>
        <dbReference type="Pfam" id="PF00593"/>
    </source>
</evidence>
<evidence type="ECO:0000256" key="1">
    <source>
        <dbReference type="ARBA" id="ARBA00004571"/>
    </source>
</evidence>
<dbReference type="GO" id="GO:0009279">
    <property type="term" value="C:cell outer membrane"/>
    <property type="evidence" value="ECO:0007669"/>
    <property type="project" value="UniProtKB-SubCell"/>
</dbReference>
<keyword evidence="3 8" id="KW-1134">Transmembrane beta strand</keyword>
<evidence type="ECO:0000256" key="3">
    <source>
        <dbReference type="ARBA" id="ARBA00022452"/>
    </source>
</evidence>
<feature type="signal peptide" evidence="11">
    <location>
        <begin position="1"/>
        <end position="31"/>
    </location>
</feature>
<evidence type="ECO:0000313" key="14">
    <source>
        <dbReference type="EMBL" id="KGO99074.1"/>
    </source>
</evidence>
<dbReference type="Pfam" id="PF00593">
    <property type="entry name" value="TonB_dep_Rec_b-barrel"/>
    <property type="match status" value="1"/>
</dbReference>
<evidence type="ECO:0000256" key="6">
    <source>
        <dbReference type="ARBA" id="ARBA00023136"/>
    </source>
</evidence>
<dbReference type="eggNOG" id="COG1629">
    <property type="taxonomic scope" value="Bacteria"/>
</dbReference>
<evidence type="ECO:0000256" key="10">
    <source>
        <dbReference type="SAM" id="MobiDB-lite"/>
    </source>
</evidence>
<feature type="region of interest" description="Disordered" evidence="10">
    <location>
        <begin position="258"/>
        <end position="297"/>
    </location>
</feature>
<dbReference type="InterPro" id="IPR012910">
    <property type="entry name" value="Plug_dom"/>
</dbReference>
<sequence>MQFKTHKLRDAITFALVAGATSVAGTSVAFAQDSGQGATTLDRIEVTGSRIRQVDIETSQPVLMISREEIENQGFSTVADILQNVSAAGSPAFSRASPLTANAEAGGSYIDLRNLGATRTLVLVNGKRLGISTAGYQDISTIPSSVVERIEVLKDGASSIYGSDAMAGVINIITRKNFDGAEVNAYFGQYDEGDGTIQSYDFVTGFSGDRGSVTIGAEYHKEEEVWAKDRWFSADSYPGYPQYSNTVVGQWGNWRRSGTTDPWMAPNRGSDALDESDFHPQTSEDTSRASDQMHLRTPQERRSLFATADFEITDNIRFVSDMAYNQRDAFRQIAGYPTQSTAIDAPMHADSVFNPVGEQIDWRRRGWEVPRTTQSDLTTWRFTAALEGSFDIGDRYFDWDAGTLYNKTDLKVINNGNFYKPHVRNAVGPSFVNAQGQIVCGTPDAPIADCVAWNPFAGFGTGAVEHSLDDPRVQNYLFKQEHALGETETNSYFANLAGSLFSLPAGDLGFAVGYEYRKEQGGFFPDAIAQSGDSTNLASGPTYGSYQLDEFYAELNIPVLADVAFAQELTFNVASRYSDFDTFGDTTNNKFGLKWRPVDDLLVRATYAEGFRAPTISNLYGGGSQTFTTGFRDPCDSVYGEARGSARCLQDVAADYRQLQQGFVPTDGPAAQTPVPFTSGSNPNLSPETSESKNLGIVYSPSFVEGLSVAVDWWNIRIEDTLVSDTPNLMLSDCYVALIESRCAGFTRDPVTGIVNDLTYGLRNAGYYDTEGYDVDLGYRINTDYGRFGAQWQTTYVSKYEVKSTNDFDAVPSQYNGFSSYFRIRSNLNLNWNLGDFGSSLGFRYYSGVKESCTFDEHCNLPDYQAPDTQGNVTPQNRVGSVTFTDLQFSWNAPWNAKIAIGANNVFDRTGPVMYSQPNSNYSYYGGYDIGRFMYVKYQQRF</sequence>
<evidence type="ECO:0000256" key="7">
    <source>
        <dbReference type="ARBA" id="ARBA00023237"/>
    </source>
</evidence>
<protein>
    <submittedName>
        <fullName evidence="14">TonB-dependent receptor</fullName>
    </submittedName>
</protein>
<keyword evidence="7 8" id="KW-0998">Cell outer membrane</keyword>
<dbReference type="eggNOG" id="COG4771">
    <property type="taxonomic scope" value="Bacteria"/>
</dbReference>
<feature type="domain" description="TonB-dependent receptor-like beta-barrel" evidence="12">
    <location>
        <begin position="350"/>
        <end position="906"/>
    </location>
</feature>
<feature type="domain" description="TonB-dependent receptor plug" evidence="13">
    <location>
        <begin position="57"/>
        <end position="169"/>
    </location>
</feature>
<evidence type="ECO:0000256" key="2">
    <source>
        <dbReference type="ARBA" id="ARBA00022448"/>
    </source>
</evidence>
<dbReference type="Gene3D" id="2.170.130.10">
    <property type="entry name" value="TonB-dependent receptor, plug domain"/>
    <property type="match status" value="1"/>
</dbReference>
<comment type="caution">
    <text evidence="14">The sequence shown here is derived from an EMBL/GenBank/DDBJ whole genome shotgun (WGS) entry which is preliminary data.</text>
</comment>
<keyword evidence="5 9" id="KW-0798">TonB box</keyword>
<keyword evidence="15" id="KW-1185">Reference proteome</keyword>
<dbReference type="STRING" id="1385515.GCA_000423325_00837"/>
<dbReference type="InterPro" id="IPR039426">
    <property type="entry name" value="TonB-dep_rcpt-like"/>
</dbReference>
<dbReference type="SUPFAM" id="SSF56935">
    <property type="entry name" value="Porins"/>
    <property type="match status" value="1"/>
</dbReference>
<proteinExistence type="inferred from homology"/>
<accession>A0A0A0MA08</accession>
<evidence type="ECO:0000256" key="4">
    <source>
        <dbReference type="ARBA" id="ARBA00022692"/>
    </source>
</evidence>
<dbReference type="InterPro" id="IPR000531">
    <property type="entry name" value="Beta-barrel_TonB"/>
</dbReference>
<dbReference type="InterPro" id="IPR036942">
    <property type="entry name" value="Beta-barrel_TonB_sf"/>
</dbReference>
<evidence type="ECO:0000259" key="13">
    <source>
        <dbReference type="Pfam" id="PF07715"/>
    </source>
</evidence>
<dbReference type="Gene3D" id="2.40.170.20">
    <property type="entry name" value="TonB-dependent receptor, beta-barrel domain"/>
    <property type="match status" value="1"/>
</dbReference>
<keyword evidence="6 8" id="KW-0472">Membrane</keyword>
<reference evidence="14 15" key="1">
    <citation type="submission" date="2013-08" db="EMBL/GenBank/DDBJ databases">
        <title>Genomic analysis of Lysobacter defluvii.</title>
        <authorList>
            <person name="Wang Q."/>
            <person name="Wang G."/>
        </authorList>
    </citation>
    <scope>NUCLEOTIDE SEQUENCE [LARGE SCALE GENOMIC DNA]</scope>
    <source>
        <strain evidence="14 15">IMMIB APB-9</strain>
    </source>
</reference>
<dbReference type="PANTHER" id="PTHR47234:SF2">
    <property type="entry name" value="TONB-DEPENDENT RECEPTOR"/>
    <property type="match status" value="1"/>
</dbReference>
<evidence type="ECO:0000256" key="11">
    <source>
        <dbReference type="SAM" id="SignalP"/>
    </source>
</evidence>
<feature type="chain" id="PRO_5005417722" evidence="11">
    <location>
        <begin position="32"/>
        <end position="942"/>
    </location>
</feature>
<dbReference type="EMBL" id="AVBH01000032">
    <property type="protein sequence ID" value="KGO99074.1"/>
    <property type="molecule type" value="Genomic_DNA"/>
</dbReference>
<keyword evidence="14" id="KW-0675">Receptor</keyword>
<comment type="similarity">
    <text evidence="8 9">Belongs to the TonB-dependent receptor family.</text>
</comment>
<name>A0A0A0MA08_9GAMM</name>
<dbReference type="OrthoDB" id="6276154at2"/>
<dbReference type="AlphaFoldDB" id="A0A0A0MA08"/>
<gene>
    <name evidence="14" type="ORF">N791_12075</name>
</gene>
<evidence type="ECO:0000256" key="8">
    <source>
        <dbReference type="PROSITE-ProRule" id="PRU01360"/>
    </source>
</evidence>
<evidence type="ECO:0000256" key="9">
    <source>
        <dbReference type="RuleBase" id="RU003357"/>
    </source>
</evidence>
<evidence type="ECO:0000313" key="15">
    <source>
        <dbReference type="Proteomes" id="UP000030003"/>
    </source>
</evidence>
<keyword evidence="2 8" id="KW-0813">Transport</keyword>
<dbReference type="InterPro" id="IPR037066">
    <property type="entry name" value="Plug_dom_sf"/>
</dbReference>
<organism evidence="14 15">
    <name type="scientific">Lysobacter defluvii IMMIB APB-9 = DSM 18482</name>
    <dbReference type="NCBI Taxonomy" id="1385515"/>
    <lineage>
        <taxon>Bacteria</taxon>
        <taxon>Pseudomonadati</taxon>
        <taxon>Pseudomonadota</taxon>
        <taxon>Gammaproteobacteria</taxon>
        <taxon>Lysobacterales</taxon>
        <taxon>Lysobacteraceae</taxon>
        <taxon>Novilysobacter</taxon>
    </lineage>
</organism>
<keyword evidence="11" id="KW-0732">Signal</keyword>
<keyword evidence="4 8" id="KW-0812">Transmembrane</keyword>
<dbReference type="Proteomes" id="UP000030003">
    <property type="component" value="Unassembled WGS sequence"/>
</dbReference>
<dbReference type="PROSITE" id="PS52016">
    <property type="entry name" value="TONB_DEPENDENT_REC_3"/>
    <property type="match status" value="1"/>
</dbReference>
<feature type="compositionally biased region" description="Basic and acidic residues" evidence="10">
    <location>
        <begin position="285"/>
        <end position="297"/>
    </location>
</feature>
<dbReference type="Pfam" id="PF07715">
    <property type="entry name" value="Plug"/>
    <property type="match status" value="1"/>
</dbReference>
<comment type="subcellular location">
    <subcellularLocation>
        <location evidence="1 8">Cell outer membrane</location>
        <topology evidence="1 8">Multi-pass membrane protein</topology>
    </subcellularLocation>
</comment>